<sequence length="30" mass="3549">MPFSPDIAYSINYALGKYFFHRISYFLESA</sequence>
<organism evidence="1">
    <name type="scientific">Saccharomyces cerevisiae (strain Lalvin EC1118 / Prise de mousse)</name>
    <name type="common">Baker's yeast</name>
    <dbReference type="NCBI Taxonomy" id="643680"/>
    <lineage>
        <taxon>Eukaryota</taxon>
        <taxon>Fungi</taxon>
        <taxon>Dikarya</taxon>
        <taxon>Ascomycota</taxon>
        <taxon>Saccharomycotina</taxon>
        <taxon>Saccharomycetes</taxon>
        <taxon>Saccharomycetales</taxon>
        <taxon>Saccharomycetaceae</taxon>
        <taxon>Saccharomyces</taxon>
    </lineage>
</organism>
<dbReference type="EMBL" id="FN393080">
    <property type="protein sequence ID" value="CAY81528.1"/>
    <property type="molecule type" value="Genomic_DNA"/>
</dbReference>
<protein>
    <submittedName>
        <fullName evidence="1">EC1118_1L7_1585p</fullName>
    </submittedName>
</protein>
<accession>C8ZDR2</accession>
<gene>
    <name evidence="1" type="ORF">EC1118_1L7_1585g</name>
</gene>
<dbReference type="HOGENOM" id="CLU_3406607_0_0_1"/>
<name>C8ZDR2_YEAS8</name>
<reference evidence="1" key="1">
    <citation type="journal article" date="2009" name="Proc. Natl. Acad. Sci. U.S.A.">
        <title>Eukaryote-to-eukaryote gene transfer events revealed by the genome sequence of the wine yeast Saccharomyces cerevisiae EC1118.</title>
        <authorList>
            <person name="Novo M."/>
            <person name="Bigey F."/>
            <person name="Beyne E."/>
            <person name="Galeote V."/>
            <person name="Gavory F."/>
            <person name="Mallet S."/>
            <person name="Cambot B."/>
            <person name="Legras J.L."/>
            <person name="Wincker P."/>
            <person name="Casaregola S."/>
            <person name="Dequin S."/>
        </authorList>
    </citation>
    <scope>NUCLEOTIDE SEQUENCE [LARGE SCALE GENOMIC DNA]</scope>
    <source>
        <strain evidence="1">Lalvin EC1118</strain>
        <strain>Lalvin EC1118 / Prise de mousse</strain>
    </source>
</reference>
<proteinExistence type="predicted"/>
<dbReference type="AlphaFoldDB" id="C8ZDR2"/>
<evidence type="ECO:0000313" key="1">
    <source>
        <dbReference type="EMBL" id="CAY81528.1"/>
    </source>
</evidence>